<evidence type="ECO:0008006" key="3">
    <source>
        <dbReference type="Google" id="ProtNLM"/>
    </source>
</evidence>
<dbReference type="EMBL" id="JAEHFL010000002">
    <property type="protein sequence ID" value="MBK3427373.1"/>
    <property type="molecule type" value="Genomic_DNA"/>
</dbReference>
<evidence type="ECO:0000313" key="2">
    <source>
        <dbReference type="Proteomes" id="UP000603369"/>
    </source>
</evidence>
<dbReference type="Proteomes" id="UP000603369">
    <property type="component" value="Unassembled WGS sequence"/>
</dbReference>
<dbReference type="InterPro" id="IPR014729">
    <property type="entry name" value="Rossmann-like_a/b/a_fold"/>
</dbReference>
<name>A0A8I1L8C2_9CORY</name>
<dbReference type="AlphaFoldDB" id="A0A8I1L8C2"/>
<dbReference type="RefSeq" id="WP_200435362.1">
    <property type="nucleotide sequence ID" value="NZ_JAEHFL010000002.1"/>
</dbReference>
<organism evidence="1 2">
    <name type="scientific">Corynebacterium tuberculostearicum</name>
    <dbReference type="NCBI Taxonomy" id="38304"/>
    <lineage>
        <taxon>Bacteria</taxon>
        <taxon>Bacillati</taxon>
        <taxon>Actinomycetota</taxon>
        <taxon>Actinomycetes</taxon>
        <taxon>Mycobacteriales</taxon>
        <taxon>Corynebacteriaceae</taxon>
        <taxon>Corynebacterium</taxon>
    </lineage>
</organism>
<gene>
    <name evidence="1" type="ORF">JDP02_02450</name>
</gene>
<keyword evidence="2" id="KW-1185">Reference proteome</keyword>
<protein>
    <recommendedName>
        <fullName evidence="3">Asparagine synthetase domain-containing protein</fullName>
    </recommendedName>
</protein>
<evidence type="ECO:0000313" key="1">
    <source>
        <dbReference type="EMBL" id="MBK3427373.1"/>
    </source>
</evidence>
<dbReference type="Gene3D" id="3.40.50.620">
    <property type="entry name" value="HUPs"/>
    <property type="match status" value="1"/>
</dbReference>
<proteinExistence type="predicted"/>
<reference evidence="1 2" key="1">
    <citation type="submission" date="2020-12" db="EMBL/GenBank/DDBJ databases">
        <title>Draft genome sequence of the commensal strain Corynebacterium tuberculostearicum MFP09/CIP 102622 isolated from human skin.</title>
        <authorList>
            <person name="Boukerb A.M."/>
            <person name="Janvier X."/>
            <person name="Feuilloley M.G.J."/>
            <person name="Groboillot A."/>
        </authorList>
    </citation>
    <scope>NUCLEOTIDE SEQUENCE [LARGE SCALE GENOMIC DNA]</scope>
    <source>
        <strain evidence="1 2">CIP 102622</strain>
    </source>
</reference>
<accession>A0A8I1L8C2</accession>
<dbReference type="SUPFAM" id="SSF52402">
    <property type="entry name" value="Adenine nucleotide alpha hydrolases-like"/>
    <property type="match status" value="1"/>
</dbReference>
<comment type="caution">
    <text evidence="1">The sequence shown here is derived from an EMBL/GenBank/DDBJ whole genome shotgun (WGS) entry which is preliminary data.</text>
</comment>
<sequence>MSIYLLAVPKKKLRSTVSDDLAEHNSELLRRCFQKYRSLVSDHYRSETKVSTPGQHGTASIGVWKRKNESNRVVAKKDWWAHSSGQDVSELLLEKVSRRGGEVVYTDPVWGSYTAIWGERYRDRVILWNTIPALEAVHYAETEDYVFASNRPLLAAVARAEGESSPVALETDFLDQYLMFGFNLDAVSPFEGVSTIAVDEALAIEAGEVKIIPRPAGLIANLPNLHSEEEAAEALADALKASTQRALANFSGKNVQLRMSGGKDSRLLLGLVKDSEQSVYGVTFGKPNDEEVRVAHILCRAAKKNLEVTAPAPVDRSSLAEKVDRTILMSDGIPASEPHTSIYYGSSPRVAGDAIMLGQWPLMKGGQAKKLHYSGSGLQNALRRQAGWFVNEGIRAQYAYFLEQWQREVETSIDLEYLYLFARNFRSGRWLHAHINLYERDAVIAYPIADEEVAAISDAMTMSEKVSQRVLFRALEMIWPEANRIPLSNGNKWRFESAGPAENLGEDSFAERYAEVPAHESDEFLQVDPRLKDSKAIEYTKAVAVQMASELVESANWDLLISKVTPEFGKILEAAANGELIVPEKSSQREIVKFIWRLYVADRWLRKEWLAAKDD</sequence>